<dbReference type="AlphaFoldDB" id="A0A644V2X1"/>
<dbReference type="Pfam" id="PF01812">
    <property type="entry name" value="5-FTHF_cyc-lig"/>
    <property type="match status" value="1"/>
</dbReference>
<sequence length="225" mass="24910">MGSTALETHRICYTIEMPNIDHKNAKNALRKTLKAILKAMDEESRDSLSLRAVENFMTLPEYKRAAIVLAFLSMKEELRTKALIDGALTEGKVVAVPRIGFSRTEGDYLEFIPLTLDYESWPLDRFGIPEPPEAAQGLSLEEMGSSRVVVAVPGLAFDLSGGRMGRGKGYYDRFLAKARAAKANYGGFLAVCGLCFESQIVGRVPMGPWDQRIEFLATETALRKL</sequence>
<dbReference type="InterPro" id="IPR024185">
    <property type="entry name" value="FTHF_cligase-like_sf"/>
</dbReference>
<keyword evidence="3" id="KW-0067">ATP-binding</keyword>
<proteinExistence type="inferred from homology"/>
<comment type="similarity">
    <text evidence="1">Belongs to the 5-formyltetrahydrofolate cyclo-ligase family.</text>
</comment>
<dbReference type="EMBL" id="VSSQ01000209">
    <property type="protein sequence ID" value="MPL85679.1"/>
    <property type="molecule type" value="Genomic_DNA"/>
</dbReference>
<dbReference type="GO" id="GO:0035999">
    <property type="term" value="P:tetrahydrofolate interconversion"/>
    <property type="evidence" value="ECO:0007669"/>
    <property type="project" value="TreeGrafter"/>
</dbReference>
<name>A0A644V2X1_9ZZZZ</name>
<dbReference type="PANTHER" id="PTHR23407">
    <property type="entry name" value="ATPASE INHIBITOR/5-FORMYLTETRAHYDROFOLATE CYCLO-LIGASE"/>
    <property type="match status" value="1"/>
</dbReference>
<dbReference type="PIRSF" id="PIRSF006806">
    <property type="entry name" value="FTHF_cligase"/>
    <property type="match status" value="1"/>
</dbReference>
<dbReference type="GO" id="GO:0009396">
    <property type="term" value="P:folic acid-containing compound biosynthetic process"/>
    <property type="evidence" value="ECO:0007669"/>
    <property type="project" value="TreeGrafter"/>
</dbReference>
<evidence type="ECO:0000256" key="1">
    <source>
        <dbReference type="ARBA" id="ARBA00010638"/>
    </source>
</evidence>
<dbReference type="NCBIfam" id="TIGR02727">
    <property type="entry name" value="MTHFS_bact"/>
    <property type="match status" value="1"/>
</dbReference>
<accession>A0A644V2X1</accession>
<dbReference type="Gene3D" id="3.40.50.10420">
    <property type="entry name" value="NagB/RpiA/CoA transferase-like"/>
    <property type="match status" value="1"/>
</dbReference>
<dbReference type="GO" id="GO:0030272">
    <property type="term" value="F:5-formyltetrahydrofolate cyclo-ligase activity"/>
    <property type="evidence" value="ECO:0007669"/>
    <property type="project" value="TreeGrafter"/>
</dbReference>
<dbReference type="InterPro" id="IPR037171">
    <property type="entry name" value="NagB/RpiA_transferase-like"/>
</dbReference>
<keyword evidence="2" id="KW-0547">Nucleotide-binding</keyword>
<gene>
    <name evidence="4" type="primary">yqgN_4</name>
    <name evidence="4" type="ORF">SDC9_31652</name>
</gene>
<dbReference type="GO" id="GO:0005524">
    <property type="term" value="F:ATP binding"/>
    <property type="evidence" value="ECO:0007669"/>
    <property type="project" value="UniProtKB-KW"/>
</dbReference>
<evidence type="ECO:0008006" key="5">
    <source>
        <dbReference type="Google" id="ProtNLM"/>
    </source>
</evidence>
<dbReference type="PANTHER" id="PTHR23407:SF1">
    <property type="entry name" value="5-FORMYLTETRAHYDROFOLATE CYCLO-LIGASE"/>
    <property type="match status" value="1"/>
</dbReference>
<evidence type="ECO:0000313" key="4">
    <source>
        <dbReference type="EMBL" id="MPL85679.1"/>
    </source>
</evidence>
<organism evidence="4">
    <name type="scientific">bioreactor metagenome</name>
    <dbReference type="NCBI Taxonomy" id="1076179"/>
    <lineage>
        <taxon>unclassified sequences</taxon>
        <taxon>metagenomes</taxon>
        <taxon>ecological metagenomes</taxon>
    </lineage>
</organism>
<evidence type="ECO:0000256" key="2">
    <source>
        <dbReference type="ARBA" id="ARBA00022741"/>
    </source>
</evidence>
<protein>
    <recommendedName>
        <fullName evidence="5">5-formyltetrahydrofolate cyclo-ligase</fullName>
    </recommendedName>
</protein>
<comment type="caution">
    <text evidence="4">The sequence shown here is derived from an EMBL/GenBank/DDBJ whole genome shotgun (WGS) entry which is preliminary data.</text>
</comment>
<dbReference type="SUPFAM" id="SSF100950">
    <property type="entry name" value="NagB/RpiA/CoA transferase-like"/>
    <property type="match status" value="1"/>
</dbReference>
<dbReference type="InterPro" id="IPR002698">
    <property type="entry name" value="FTHF_cligase"/>
</dbReference>
<evidence type="ECO:0000256" key="3">
    <source>
        <dbReference type="ARBA" id="ARBA00022840"/>
    </source>
</evidence>
<reference evidence="4" key="1">
    <citation type="submission" date="2019-08" db="EMBL/GenBank/DDBJ databases">
        <authorList>
            <person name="Kucharzyk K."/>
            <person name="Murdoch R.W."/>
            <person name="Higgins S."/>
            <person name="Loffler F."/>
        </authorList>
    </citation>
    <scope>NUCLEOTIDE SEQUENCE</scope>
</reference>